<accession>A0A1M6JHK5</accession>
<proteinExistence type="predicted"/>
<dbReference type="GeneID" id="92715108"/>
<dbReference type="RefSeq" id="WP_159106506.1">
    <property type="nucleotide sequence ID" value="NZ_FQZN01000029.1"/>
</dbReference>
<dbReference type="Proteomes" id="UP000184192">
    <property type="component" value="Unassembled WGS sequence"/>
</dbReference>
<evidence type="ECO:0000313" key="2">
    <source>
        <dbReference type="Proteomes" id="UP000184192"/>
    </source>
</evidence>
<protein>
    <submittedName>
        <fullName evidence="1">Uncharacterized protein</fullName>
    </submittedName>
</protein>
<organism evidence="1 2">
    <name type="scientific">Bacteroides stercorirosoris</name>
    <dbReference type="NCBI Taxonomy" id="871324"/>
    <lineage>
        <taxon>Bacteria</taxon>
        <taxon>Pseudomonadati</taxon>
        <taxon>Bacteroidota</taxon>
        <taxon>Bacteroidia</taxon>
        <taxon>Bacteroidales</taxon>
        <taxon>Bacteroidaceae</taxon>
        <taxon>Bacteroides</taxon>
    </lineage>
</organism>
<sequence>MKDRLLGLVHCGAEKKQMINEILDTDYTDYTVAVYKNNSVIRVIRV</sequence>
<evidence type="ECO:0000313" key="1">
    <source>
        <dbReference type="EMBL" id="SHJ46105.1"/>
    </source>
</evidence>
<name>A0A1M6JHK5_9BACE</name>
<dbReference type="AlphaFoldDB" id="A0A1M6JHK5"/>
<dbReference type="EMBL" id="FQZN01000029">
    <property type="protein sequence ID" value="SHJ46105.1"/>
    <property type="molecule type" value="Genomic_DNA"/>
</dbReference>
<gene>
    <name evidence="1" type="ORF">SAMN05444350_12939</name>
</gene>
<keyword evidence="2" id="KW-1185">Reference proteome</keyword>
<reference evidence="2" key="1">
    <citation type="submission" date="2016-11" db="EMBL/GenBank/DDBJ databases">
        <authorList>
            <person name="Varghese N."/>
            <person name="Submissions S."/>
        </authorList>
    </citation>
    <scope>NUCLEOTIDE SEQUENCE [LARGE SCALE GENOMIC DNA]</scope>
    <source>
        <strain evidence="2">DSM 26884</strain>
    </source>
</reference>